<keyword evidence="4" id="KW-0460">Magnesium</keyword>
<feature type="compositionally biased region" description="Basic and acidic residues" evidence="9">
    <location>
        <begin position="585"/>
        <end position="594"/>
    </location>
</feature>
<dbReference type="CDD" id="cd00186">
    <property type="entry name" value="TOP1Ac"/>
    <property type="match status" value="1"/>
</dbReference>
<keyword evidence="7 8" id="KW-0413">Isomerase</keyword>
<dbReference type="Pfam" id="PF01131">
    <property type="entry name" value="Topoisom_bac"/>
    <property type="match status" value="1"/>
</dbReference>
<dbReference type="Gene3D" id="3.40.50.140">
    <property type="match status" value="1"/>
</dbReference>
<evidence type="ECO:0000256" key="7">
    <source>
        <dbReference type="ARBA" id="ARBA00023235"/>
    </source>
</evidence>
<dbReference type="InterPro" id="IPR023405">
    <property type="entry name" value="Topo_IA_core_domain"/>
</dbReference>
<feature type="region of interest" description="Disordered" evidence="9">
    <location>
        <begin position="769"/>
        <end position="823"/>
    </location>
</feature>
<dbReference type="CDD" id="cd03363">
    <property type="entry name" value="TOPRIM_TopoIA_TopoI"/>
    <property type="match status" value="1"/>
</dbReference>
<comment type="subunit">
    <text evidence="8">Monomer.</text>
</comment>
<dbReference type="GO" id="GO:0046872">
    <property type="term" value="F:metal ion binding"/>
    <property type="evidence" value="ECO:0007669"/>
    <property type="project" value="UniProtKB-KW"/>
</dbReference>
<dbReference type="InterPro" id="IPR013826">
    <property type="entry name" value="Topo_IA_cen_sub3"/>
</dbReference>
<feature type="site" description="Interaction with DNA" evidence="8">
    <location>
        <position position="151"/>
    </location>
</feature>
<feature type="active site" description="O-(5'-phospho-DNA)-tyrosine intermediate" evidence="8">
    <location>
        <position position="315"/>
    </location>
</feature>
<feature type="compositionally biased region" description="Basic residues" evidence="9">
    <location>
        <begin position="772"/>
        <end position="781"/>
    </location>
</feature>
<dbReference type="GO" id="GO:0003677">
    <property type="term" value="F:DNA binding"/>
    <property type="evidence" value="ECO:0007669"/>
    <property type="project" value="UniProtKB-KW"/>
</dbReference>
<comment type="caution">
    <text evidence="8">Lacks conserved residue(s) required for the propagation of feature annotation.</text>
</comment>
<dbReference type="PRINTS" id="PR00417">
    <property type="entry name" value="PRTPISMRASEI"/>
</dbReference>
<evidence type="ECO:0000256" key="1">
    <source>
        <dbReference type="ARBA" id="ARBA00000213"/>
    </source>
</evidence>
<dbReference type="Proteomes" id="UP000248330">
    <property type="component" value="Unassembled WGS sequence"/>
</dbReference>
<dbReference type="InterPro" id="IPR013825">
    <property type="entry name" value="Topo_IA_cen_sub2"/>
</dbReference>
<dbReference type="InterPro" id="IPR023406">
    <property type="entry name" value="Topo_IA_AS"/>
</dbReference>
<dbReference type="HAMAP" id="MF_00952">
    <property type="entry name" value="Topoisom_1_prok"/>
    <property type="match status" value="1"/>
</dbReference>
<feature type="site" description="Interaction with DNA" evidence="8">
    <location>
        <position position="148"/>
    </location>
</feature>
<proteinExistence type="inferred from homology"/>
<dbReference type="EMBL" id="QICN01000007">
    <property type="protein sequence ID" value="PXV66586.1"/>
    <property type="molecule type" value="Genomic_DNA"/>
</dbReference>
<protein>
    <recommendedName>
        <fullName evidence="8">DNA topoisomerase 1</fullName>
        <ecNumber evidence="8">5.6.2.1</ecNumber>
    </recommendedName>
    <alternativeName>
        <fullName evidence="8">DNA topoisomerase I</fullName>
    </alternativeName>
</protein>
<evidence type="ECO:0000256" key="4">
    <source>
        <dbReference type="ARBA" id="ARBA00022842"/>
    </source>
</evidence>
<evidence type="ECO:0000256" key="8">
    <source>
        <dbReference type="HAMAP-Rule" id="MF_00952"/>
    </source>
</evidence>
<dbReference type="InterPro" id="IPR000380">
    <property type="entry name" value="Topo_IA"/>
</dbReference>
<evidence type="ECO:0000313" key="12">
    <source>
        <dbReference type="EMBL" id="PXV66586.1"/>
    </source>
</evidence>
<dbReference type="SMART" id="SM00437">
    <property type="entry name" value="TOP1Ac"/>
    <property type="match status" value="1"/>
</dbReference>
<dbReference type="SMART" id="SM00493">
    <property type="entry name" value="TOPRIM"/>
    <property type="match status" value="1"/>
</dbReference>
<feature type="site" description="Interaction with DNA" evidence="8">
    <location>
        <position position="513"/>
    </location>
</feature>
<comment type="function">
    <text evidence="8">Releases the supercoiling and torsional tension of DNA, which is introduced during the DNA replication and transcription, by transiently cleaving and rejoining one strand of the DNA duplex. Introduces a single-strand break via transesterification at a target site in duplex DNA. The scissile phosphodiester is attacked by the catalytic tyrosine of the enzyme, resulting in the formation of a DNA-(5'-phosphotyrosyl)-enzyme intermediate and the expulsion of a 3'-OH DNA strand. The free DNA strand then undergoes passage around the unbroken strand, thus removing DNA supercoils. Finally, in the religation step, the DNA 3'-OH attacks the covalent intermediate to expel the active-site tyrosine and restore the DNA phosphodiester backbone.</text>
</comment>
<feature type="region of interest" description="Interaction with DNA" evidence="8">
    <location>
        <begin position="171"/>
        <end position="176"/>
    </location>
</feature>
<dbReference type="InterPro" id="IPR034149">
    <property type="entry name" value="TOPRIM_TopoI"/>
</dbReference>
<dbReference type="Pfam" id="PF01751">
    <property type="entry name" value="Toprim"/>
    <property type="match status" value="1"/>
</dbReference>
<feature type="site" description="Interaction with DNA" evidence="8">
    <location>
        <position position="37"/>
    </location>
</feature>
<reference evidence="12 13" key="1">
    <citation type="submission" date="2018-04" db="EMBL/GenBank/DDBJ databases">
        <title>Genomic Encyclopedia of Type Strains, Phase IV (KMG-IV): sequencing the most valuable type-strain genomes for metagenomic binning, comparative biology and taxonomic classification.</title>
        <authorList>
            <person name="Goeker M."/>
        </authorList>
    </citation>
    <scope>NUCLEOTIDE SEQUENCE [LARGE SCALE GENOMIC DNA]</scope>
    <source>
        <strain evidence="12 13">DSM 104150</strain>
    </source>
</reference>
<dbReference type="PANTHER" id="PTHR42785">
    <property type="entry name" value="DNA TOPOISOMERASE, TYPE IA, CORE"/>
    <property type="match status" value="1"/>
</dbReference>
<dbReference type="Gene3D" id="1.10.290.10">
    <property type="entry name" value="Topoisomerase I, domain 4"/>
    <property type="match status" value="1"/>
</dbReference>
<dbReference type="InterPro" id="IPR013824">
    <property type="entry name" value="Topo_IA_cen_sub1"/>
</dbReference>
<dbReference type="InterPro" id="IPR006171">
    <property type="entry name" value="TOPRIM_dom"/>
</dbReference>
<feature type="region of interest" description="Disordered" evidence="9">
    <location>
        <begin position="585"/>
        <end position="606"/>
    </location>
</feature>
<dbReference type="SUPFAM" id="SSF56712">
    <property type="entry name" value="Prokaryotic type I DNA topoisomerase"/>
    <property type="match status" value="1"/>
</dbReference>
<gene>
    <name evidence="8" type="primary">topA</name>
    <name evidence="12" type="ORF">C8D93_107151</name>
</gene>
<feature type="site" description="Interaction with DNA" evidence="8">
    <location>
        <position position="147"/>
    </location>
</feature>
<dbReference type="NCBIfam" id="NF006451">
    <property type="entry name" value="PRK08780.1"/>
    <property type="match status" value="1"/>
</dbReference>
<feature type="site" description="Interaction with DNA" evidence="8">
    <location>
        <position position="317"/>
    </location>
</feature>
<dbReference type="InterPro" id="IPR028612">
    <property type="entry name" value="Topoisom_1_IA"/>
</dbReference>
<keyword evidence="5 8" id="KW-0799">Topoisomerase</keyword>
<dbReference type="GO" id="GO:0003917">
    <property type="term" value="F:DNA topoisomerase type I (single strand cut, ATP-independent) activity"/>
    <property type="evidence" value="ECO:0007669"/>
    <property type="project" value="UniProtKB-UniRule"/>
</dbReference>
<evidence type="ECO:0000313" key="13">
    <source>
        <dbReference type="Proteomes" id="UP000248330"/>
    </source>
</evidence>
<dbReference type="GO" id="GO:0006265">
    <property type="term" value="P:DNA topological change"/>
    <property type="evidence" value="ECO:0007669"/>
    <property type="project" value="UniProtKB-UniRule"/>
</dbReference>
<organism evidence="12 13">
    <name type="scientific">Sinimarinibacterium flocculans</name>
    <dbReference type="NCBI Taxonomy" id="985250"/>
    <lineage>
        <taxon>Bacteria</taxon>
        <taxon>Pseudomonadati</taxon>
        <taxon>Pseudomonadota</taxon>
        <taxon>Gammaproteobacteria</taxon>
        <taxon>Nevskiales</taxon>
        <taxon>Nevskiaceae</taxon>
        <taxon>Sinimarinibacterium</taxon>
    </lineage>
</organism>
<feature type="site" description="Interaction with DNA" evidence="8">
    <location>
        <position position="163"/>
    </location>
</feature>
<comment type="catalytic activity">
    <reaction evidence="1 8">
        <text>ATP-independent breakage of single-stranded DNA, followed by passage and rejoining.</text>
        <dbReference type="EC" id="5.6.2.1"/>
    </reaction>
</comment>
<dbReference type="Pfam" id="PF13368">
    <property type="entry name" value="Toprim_C_rpt"/>
    <property type="match status" value="3"/>
</dbReference>
<evidence type="ECO:0000259" key="10">
    <source>
        <dbReference type="PROSITE" id="PS50880"/>
    </source>
</evidence>
<accession>A0A318E5M8</accession>
<dbReference type="NCBIfam" id="TIGR01051">
    <property type="entry name" value="topA_bact"/>
    <property type="match status" value="1"/>
</dbReference>
<keyword evidence="3" id="KW-0479">Metal-binding</keyword>
<dbReference type="PROSITE" id="PS50880">
    <property type="entry name" value="TOPRIM"/>
    <property type="match status" value="1"/>
</dbReference>
<sequence>MPSYMSKNLVIVESPAKAKTIKKYLGKDFEVLASYGHVRDLVPKDGAVDVANGFDMKYQVIDRNEKHVKAIATALKGSDELWLATDPDREGEAISWHLVELLREKKLLAGKPVRRVVFYEITQREVQNAIQNPREISDDLVNAQQARRALDYLVGFNLSPLLWRKVQPGLSAGRVQSPALRLICEREEQIKAFVPREYWTLEASAQKDGDKGPQAFTAKLIELQGRKVEQFTLTNTVSALTAKNIIGKAAQGELTVAAVDKKQRRRNPAPPFTTSTLQQEANRKLGFTASRTMRAAQQLYEGVDLGGETVGLITYMRTDSVSLAQDALAEIRNTIVAQFGPAALPDEPRYYKTKSKNAQEAHEAVRPTAASRLPKDVVAYLAPDQAKLYELIWKRTVACQMQQAVFDTVAVELRAGADNAFRANGSVLVEPGFIAVYSQGVDSPSGKDDDDDDKRLPALEVGERVRLLHLIADQHFTEPPPRYTEASLVKTLEEYDIGRPSTYASIISTLLARDYVRLEGKAFNPTDVGMIVNKFLTDHFTRYVDYEFTAHLEDDLDAVSRGEKQWKPLLAEFWQQFKQRVDEKQELSRSEVSEARQLGTDPVSGKPVSARLGRFGPFVQIGTKDDEDKPRFASLRANQRIDTITLDQALALFALPRKLGQLPNGEEVEVNIGRFGPYVRHGSSFVSLKKDDDPYTVELPRAIELIEQKAAALEAATIKRFGDTGIRIVKGRFGPYITDGKRRARIPKGKDAEALSVFECEAYLAEAEKAAPKKGARKTAKKATADAAPKAAKKVTTKAAGKTAKKAVKKTAKKAAKKTGDKT</sequence>
<keyword evidence="13" id="KW-1185">Reference proteome</keyword>
<comment type="caution">
    <text evidence="12">The sequence shown here is derived from an EMBL/GenBank/DDBJ whole genome shotgun (WGS) entry which is preliminary data.</text>
</comment>
<dbReference type="EC" id="5.6.2.1" evidence="8"/>
<evidence type="ECO:0000256" key="2">
    <source>
        <dbReference type="ARBA" id="ARBA00009446"/>
    </source>
</evidence>
<dbReference type="InterPro" id="IPR013497">
    <property type="entry name" value="Topo_IA_cen"/>
</dbReference>
<evidence type="ECO:0000256" key="6">
    <source>
        <dbReference type="ARBA" id="ARBA00023125"/>
    </source>
</evidence>
<dbReference type="Gene3D" id="2.70.20.10">
    <property type="entry name" value="Topoisomerase I, domain 3"/>
    <property type="match status" value="1"/>
</dbReference>
<dbReference type="PROSITE" id="PS00396">
    <property type="entry name" value="TOPO_IA_1"/>
    <property type="match status" value="1"/>
</dbReference>
<name>A0A318E5M8_9GAMM</name>
<dbReference type="PANTHER" id="PTHR42785:SF1">
    <property type="entry name" value="DNA TOPOISOMERASE"/>
    <property type="match status" value="1"/>
</dbReference>
<keyword evidence="6 8" id="KW-0238">DNA-binding</keyword>
<dbReference type="InterPro" id="IPR003602">
    <property type="entry name" value="Topo_IA_DNA-bd_dom"/>
</dbReference>
<evidence type="ECO:0000259" key="11">
    <source>
        <dbReference type="PROSITE" id="PS52039"/>
    </source>
</evidence>
<evidence type="ECO:0000256" key="5">
    <source>
        <dbReference type="ARBA" id="ARBA00023029"/>
    </source>
</evidence>
<feature type="compositionally biased region" description="Basic residues" evidence="9">
    <location>
        <begin position="803"/>
        <end position="817"/>
    </location>
</feature>
<comment type="similarity">
    <text evidence="2 8">Belongs to the type IA topoisomerase family.</text>
</comment>
<dbReference type="InterPro" id="IPR025589">
    <property type="entry name" value="Toprim_C_rpt"/>
</dbReference>
<dbReference type="SMART" id="SM00436">
    <property type="entry name" value="TOP1Bc"/>
    <property type="match status" value="1"/>
</dbReference>
<feature type="domain" description="Toprim" evidence="10">
    <location>
        <begin position="7"/>
        <end position="122"/>
    </location>
</feature>
<dbReference type="InterPro" id="IPR003601">
    <property type="entry name" value="Topo_IA_2"/>
</dbReference>
<dbReference type="PROSITE" id="PS52039">
    <property type="entry name" value="TOPO_IA_2"/>
    <property type="match status" value="1"/>
</dbReference>
<dbReference type="Gene3D" id="1.10.460.10">
    <property type="entry name" value="Topoisomerase I, domain 2"/>
    <property type="match status" value="1"/>
</dbReference>
<dbReference type="InterPro" id="IPR005733">
    <property type="entry name" value="TopoI_bac-type"/>
</dbReference>
<feature type="domain" description="Topo IA-type catalytic" evidence="11">
    <location>
        <begin position="137"/>
        <end position="581"/>
    </location>
</feature>
<evidence type="ECO:0000256" key="3">
    <source>
        <dbReference type="ARBA" id="ARBA00022723"/>
    </source>
</evidence>
<evidence type="ECO:0000256" key="9">
    <source>
        <dbReference type="SAM" id="MobiDB-lite"/>
    </source>
</evidence>
<dbReference type="AlphaFoldDB" id="A0A318E5M8"/>